<keyword evidence="4 6" id="KW-1133">Transmembrane helix</keyword>
<reference evidence="8 9" key="1">
    <citation type="submission" date="2014-08" db="EMBL/GenBank/DDBJ databases">
        <title>Complete genome sequence of Corynebacterium deserti GIMN1.010 (=DSM 45689), isolated from desert sand in western China.</title>
        <authorList>
            <person name="Ruckert C."/>
            <person name="Albersmeier A."/>
            <person name="Kalinowski J."/>
        </authorList>
    </citation>
    <scope>NUCLEOTIDE SEQUENCE [LARGE SCALE GENOMIC DNA]</scope>
    <source>
        <strain evidence="8 9">GIMN1.010</strain>
    </source>
</reference>
<evidence type="ECO:0000313" key="9">
    <source>
        <dbReference type="Proteomes" id="UP000068067"/>
    </source>
</evidence>
<feature type="domain" description="Cation efflux protein transmembrane" evidence="7">
    <location>
        <begin position="35"/>
        <end position="233"/>
    </location>
</feature>
<dbReference type="STRING" id="931089.CDES_09635"/>
<dbReference type="EMBL" id="CP009220">
    <property type="protein sequence ID" value="ALC06312.1"/>
    <property type="molecule type" value="Genomic_DNA"/>
</dbReference>
<proteinExistence type="predicted"/>
<dbReference type="OrthoDB" id="9806522at2"/>
<protein>
    <recommendedName>
        <fullName evidence="7">Cation efflux protein transmembrane domain-containing protein</fullName>
    </recommendedName>
</protein>
<dbReference type="GO" id="GO:0016020">
    <property type="term" value="C:membrane"/>
    <property type="evidence" value="ECO:0007669"/>
    <property type="project" value="UniProtKB-SubCell"/>
</dbReference>
<keyword evidence="2" id="KW-0813">Transport</keyword>
<dbReference type="Proteomes" id="UP000068067">
    <property type="component" value="Chromosome"/>
</dbReference>
<evidence type="ECO:0000256" key="5">
    <source>
        <dbReference type="ARBA" id="ARBA00023136"/>
    </source>
</evidence>
<evidence type="ECO:0000256" key="2">
    <source>
        <dbReference type="ARBA" id="ARBA00022448"/>
    </source>
</evidence>
<feature type="transmembrane region" description="Helical" evidence="6">
    <location>
        <begin position="101"/>
        <end position="122"/>
    </location>
</feature>
<evidence type="ECO:0000256" key="3">
    <source>
        <dbReference type="ARBA" id="ARBA00022692"/>
    </source>
</evidence>
<comment type="subcellular location">
    <subcellularLocation>
        <location evidence="1">Membrane</location>
        <topology evidence="1">Multi-pass membrane protein</topology>
    </subcellularLocation>
</comment>
<dbReference type="PANTHER" id="PTHR43840">
    <property type="entry name" value="MITOCHONDRIAL METAL TRANSPORTER 1-RELATED"/>
    <property type="match status" value="1"/>
</dbReference>
<feature type="transmembrane region" description="Helical" evidence="6">
    <location>
        <begin position="63"/>
        <end position="80"/>
    </location>
</feature>
<keyword evidence="3 6" id="KW-0812">Transmembrane</keyword>
<dbReference type="InterPro" id="IPR058533">
    <property type="entry name" value="Cation_efflux_TM"/>
</dbReference>
<keyword evidence="5 6" id="KW-0472">Membrane</keyword>
<dbReference type="GO" id="GO:0008324">
    <property type="term" value="F:monoatomic cation transmembrane transporter activity"/>
    <property type="evidence" value="ECO:0007669"/>
    <property type="project" value="InterPro"/>
</dbReference>
<feature type="transmembrane region" description="Helical" evidence="6">
    <location>
        <begin position="184"/>
        <end position="206"/>
    </location>
</feature>
<feature type="transmembrane region" description="Helical" evidence="6">
    <location>
        <begin position="30"/>
        <end position="51"/>
    </location>
</feature>
<dbReference type="AlphaFoldDB" id="A0A0M4CY58"/>
<dbReference type="Pfam" id="PF01545">
    <property type="entry name" value="Cation_efflux"/>
    <property type="match status" value="1"/>
</dbReference>
<dbReference type="RefSeq" id="WP_053545264.1">
    <property type="nucleotide sequence ID" value="NZ_CP009220.1"/>
</dbReference>
<dbReference type="InterPro" id="IPR050291">
    <property type="entry name" value="CDF_Transporter"/>
</dbReference>
<dbReference type="Gene3D" id="1.20.1510.10">
    <property type="entry name" value="Cation efflux protein transmembrane domain"/>
    <property type="match status" value="1"/>
</dbReference>
<evidence type="ECO:0000313" key="8">
    <source>
        <dbReference type="EMBL" id="ALC06312.1"/>
    </source>
</evidence>
<dbReference type="InterPro" id="IPR027469">
    <property type="entry name" value="Cation_efflux_TMD_sf"/>
</dbReference>
<dbReference type="SUPFAM" id="SSF161111">
    <property type="entry name" value="Cation efflux protein transmembrane domain-like"/>
    <property type="match status" value="1"/>
</dbReference>
<dbReference type="PANTHER" id="PTHR43840:SF15">
    <property type="entry name" value="MITOCHONDRIAL METAL TRANSPORTER 1-RELATED"/>
    <property type="match status" value="1"/>
</dbReference>
<feature type="transmembrane region" description="Helical" evidence="6">
    <location>
        <begin position="142"/>
        <end position="164"/>
    </location>
</feature>
<accession>A0A0M4CY58</accession>
<evidence type="ECO:0000259" key="7">
    <source>
        <dbReference type="Pfam" id="PF01545"/>
    </source>
</evidence>
<keyword evidence="9" id="KW-1185">Reference proteome</keyword>
<dbReference type="PATRIC" id="fig|931089.4.peg.1945"/>
<evidence type="ECO:0000256" key="1">
    <source>
        <dbReference type="ARBA" id="ARBA00004141"/>
    </source>
</evidence>
<evidence type="ECO:0000256" key="4">
    <source>
        <dbReference type="ARBA" id="ARBA00022989"/>
    </source>
</evidence>
<evidence type="ECO:0000256" key="6">
    <source>
        <dbReference type="SAM" id="Phobius"/>
    </source>
</evidence>
<gene>
    <name evidence="8" type="ORF">CDES_09635</name>
</gene>
<sequence>MTPEAKEAQDSRHHEMPEKQRAALRKAIKLEWATIVWVLFSIVLVGVVAGQSQAMRSAWIEDMLSLVPPIAFLFASRISKAVATRKHPYGKHRSIAIGHQAAALALLIMGSLLIYEAVSALIKGERPPIGLAILFGHGVWSGWLMIGVMISVSIPMVIVGRVKIHLAKDLHDKLLYADADMAKADWGTAVASTVGVLGIGLGFWWADAVAALVISASILRDGVVNMKAAISDLGDGRAMTYDNSATHPLNDEVEKTALEMHWVKHARARVRDQGRFFHTELFVEPVEGYTQAPEEITSLVKQIQDLDWKLQDVVVSIVEKIDRLQAPS</sequence>
<name>A0A0M4CY58_9CORY</name>
<dbReference type="KEGG" id="cdx:CDES_09635"/>
<organism evidence="8 9">
    <name type="scientific">Corynebacterium deserti GIMN1.010</name>
    <dbReference type="NCBI Taxonomy" id="931089"/>
    <lineage>
        <taxon>Bacteria</taxon>
        <taxon>Bacillati</taxon>
        <taxon>Actinomycetota</taxon>
        <taxon>Actinomycetes</taxon>
        <taxon>Mycobacteriales</taxon>
        <taxon>Corynebacteriaceae</taxon>
        <taxon>Corynebacterium</taxon>
    </lineage>
</organism>